<dbReference type="AlphaFoldDB" id="A0A7S1SQ34"/>
<feature type="compositionally biased region" description="Polar residues" evidence="2">
    <location>
        <begin position="223"/>
        <end position="233"/>
    </location>
</feature>
<feature type="region of interest" description="Disordered" evidence="2">
    <location>
        <begin position="216"/>
        <end position="277"/>
    </location>
</feature>
<evidence type="ECO:0000256" key="1">
    <source>
        <dbReference type="SAM" id="Coils"/>
    </source>
</evidence>
<gene>
    <name evidence="3" type="ORF">TCHU04912_LOCUS5350</name>
</gene>
<evidence type="ECO:0000256" key="2">
    <source>
        <dbReference type="SAM" id="MobiDB-lite"/>
    </source>
</evidence>
<feature type="region of interest" description="Disordered" evidence="2">
    <location>
        <begin position="1"/>
        <end position="155"/>
    </location>
</feature>
<feature type="region of interest" description="Disordered" evidence="2">
    <location>
        <begin position="390"/>
        <end position="441"/>
    </location>
</feature>
<sequence>MTSPRFIRSLPRKARTPRFSSQPQNSDVSSRLSLPNITVPGRSGTDTSSVGSKNISYRSPRTYAPSEATNLTPRQQPASSNKHISRTKARRWSALQEGSSDTQTSGLSGNNRTAASGNDNKGRSSLNLPLHDDRRVGISPRFHEDKRNSALSPRQEVFRRGFSPTAQVSAPPPNISPRLSSQGLSVPGEYGSGMDPIVEQLQTPAQTKFYQRYSSELRGPDVDSSSPAASTDSINEEREDNGRSISSRRVAGDCTTPTADDHSISSESGRRSVPTLTSCPSTVGFLDKDDPRQGAALFEDILDSVYGTEVDESVKFKKEVERLAQIERLEREKQEAELAAEAARKLKAAEDEAAAGRKQPLRRKRFTVILMKAVTFARKSKDRLHAREALNNTTLPPIGPPAGPAQSSDSGSDKFSQMNDSGKRCSRVFTTTQPSILALTR</sequence>
<evidence type="ECO:0000313" key="3">
    <source>
        <dbReference type="EMBL" id="CAD9203115.1"/>
    </source>
</evidence>
<organism evidence="3">
    <name type="scientific">Tetraselmis chuii</name>
    <dbReference type="NCBI Taxonomy" id="63592"/>
    <lineage>
        <taxon>Eukaryota</taxon>
        <taxon>Viridiplantae</taxon>
        <taxon>Chlorophyta</taxon>
        <taxon>core chlorophytes</taxon>
        <taxon>Chlorodendrophyceae</taxon>
        <taxon>Chlorodendrales</taxon>
        <taxon>Chlorodendraceae</taxon>
        <taxon>Tetraselmis</taxon>
    </lineage>
</organism>
<accession>A0A7S1SQ34</accession>
<feature type="compositionally biased region" description="Polar residues" evidence="2">
    <location>
        <begin position="67"/>
        <end position="82"/>
    </location>
</feature>
<keyword evidence="1" id="KW-0175">Coiled coil</keyword>
<feature type="compositionally biased region" description="Basic and acidic residues" evidence="2">
    <location>
        <begin position="130"/>
        <end position="148"/>
    </location>
</feature>
<proteinExistence type="predicted"/>
<feature type="compositionally biased region" description="Polar residues" evidence="2">
    <location>
        <begin position="44"/>
        <end position="59"/>
    </location>
</feature>
<reference evidence="3" key="1">
    <citation type="submission" date="2021-01" db="EMBL/GenBank/DDBJ databases">
        <authorList>
            <person name="Corre E."/>
            <person name="Pelletier E."/>
            <person name="Niang G."/>
            <person name="Scheremetjew M."/>
            <person name="Finn R."/>
            <person name="Kale V."/>
            <person name="Holt S."/>
            <person name="Cochrane G."/>
            <person name="Meng A."/>
            <person name="Brown T."/>
            <person name="Cohen L."/>
        </authorList>
    </citation>
    <scope>NUCLEOTIDE SEQUENCE</scope>
    <source>
        <strain evidence="3">PLY429</strain>
    </source>
</reference>
<feature type="compositionally biased region" description="Polar residues" evidence="2">
    <location>
        <begin position="405"/>
        <end position="420"/>
    </location>
</feature>
<protein>
    <submittedName>
        <fullName evidence="3">Uncharacterized protein</fullName>
    </submittedName>
</protein>
<name>A0A7S1SQ34_9CHLO</name>
<feature type="coiled-coil region" evidence="1">
    <location>
        <begin position="317"/>
        <end position="359"/>
    </location>
</feature>
<dbReference type="EMBL" id="HBGG01010575">
    <property type="protein sequence ID" value="CAD9203115.1"/>
    <property type="molecule type" value="Transcribed_RNA"/>
</dbReference>
<feature type="compositionally biased region" description="Polar residues" evidence="2">
    <location>
        <begin position="96"/>
        <end position="127"/>
    </location>
</feature>
<feature type="compositionally biased region" description="Basic and acidic residues" evidence="2">
    <location>
        <begin position="259"/>
        <end position="270"/>
    </location>
</feature>
<feature type="compositionally biased region" description="Polar residues" evidence="2">
    <location>
        <begin position="18"/>
        <end position="36"/>
    </location>
</feature>